<reference evidence="3" key="1">
    <citation type="submission" date="2015-09" db="EMBL/GenBank/DDBJ databases">
        <authorList>
            <person name="Rodrigo-Torres Lidia"/>
            <person name="Arahal R.David."/>
        </authorList>
    </citation>
    <scope>NUCLEOTIDE SEQUENCE [LARGE SCALE GENOMIC DNA]</scope>
    <source>
        <strain evidence="3">CECT 7735</strain>
    </source>
</reference>
<evidence type="ECO:0000313" key="3">
    <source>
        <dbReference type="Proteomes" id="UP000051870"/>
    </source>
</evidence>
<feature type="signal peptide" evidence="1">
    <location>
        <begin position="1"/>
        <end position="22"/>
    </location>
</feature>
<gene>
    <name evidence="2" type="ORF">PH7735_00796</name>
</gene>
<accession>A0A0P1IBV4</accession>
<organism evidence="2 3">
    <name type="scientific">Shimia thalassica</name>
    <dbReference type="NCBI Taxonomy" id="1715693"/>
    <lineage>
        <taxon>Bacteria</taxon>
        <taxon>Pseudomonadati</taxon>
        <taxon>Pseudomonadota</taxon>
        <taxon>Alphaproteobacteria</taxon>
        <taxon>Rhodobacterales</taxon>
        <taxon>Roseobacteraceae</taxon>
    </lineage>
</organism>
<sequence length="144" mass="15328">MKIVKLLSTVILSVGVAGSALAANETMLMKCGASSGKAYFFNGEGWINDTIKDGQIILIGNAGGVEGEYDIRFTDAFGAKGYVSDGAAVFLAGSDRGKFSFIAAHSNYTAQYTFDVTRNEVLWTSHKTGTIVQKVGLYYAECEG</sequence>
<evidence type="ECO:0000313" key="2">
    <source>
        <dbReference type="EMBL" id="CUJ87647.1"/>
    </source>
</evidence>
<proteinExistence type="predicted"/>
<name>A0A0P1IBV4_9RHOB</name>
<dbReference type="EMBL" id="CYTW01000001">
    <property type="protein sequence ID" value="CUJ87647.1"/>
    <property type="molecule type" value="Genomic_DNA"/>
</dbReference>
<dbReference type="RefSeq" id="WP_145865253.1">
    <property type="nucleotide sequence ID" value="NZ_CYTW01000001.1"/>
</dbReference>
<evidence type="ECO:0000256" key="1">
    <source>
        <dbReference type="SAM" id="SignalP"/>
    </source>
</evidence>
<dbReference type="AlphaFoldDB" id="A0A0P1IBV4"/>
<feature type="chain" id="PRO_5006065092" evidence="1">
    <location>
        <begin position="23"/>
        <end position="144"/>
    </location>
</feature>
<dbReference type="Proteomes" id="UP000051870">
    <property type="component" value="Unassembled WGS sequence"/>
</dbReference>
<dbReference type="GeneID" id="83879872"/>
<keyword evidence="1" id="KW-0732">Signal</keyword>
<protein>
    <submittedName>
        <fullName evidence="2">Uncharacterized protein</fullName>
    </submittedName>
</protein>
<keyword evidence="3" id="KW-1185">Reference proteome</keyword>